<evidence type="ECO:0000313" key="3">
    <source>
        <dbReference type="Proteomes" id="UP000485484"/>
    </source>
</evidence>
<comment type="caution">
    <text evidence="2">The sequence shown here is derived from an EMBL/GenBank/DDBJ whole genome shotgun (WGS) entry which is preliminary data.</text>
</comment>
<dbReference type="AlphaFoldDB" id="A0A1V5MKH9"/>
<accession>A0A1V5MKH9</accession>
<evidence type="ECO:0000256" key="1">
    <source>
        <dbReference type="SAM" id="MobiDB-lite"/>
    </source>
</evidence>
<evidence type="ECO:0000313" key="2">
    <source>
        <dbReference type="EMBL" id="OPZ93728.1"/>
    </source>
</evidence>
<sequence length="218" mass="24547">MEKQIGFAKRQVKGGNVYRYGLLFLAFFSILVTGSSAANPPGADNSADGGLGVKVQGSVERRDRDNSSFWEQLGTVRSEKLALYLELSSEDSKLVVPIIQALSRHRKEVQVERNAALDRLDGLLKQRAGEADLLRAVRDFQRQEVEAFQKEQRLTADLLRALTPEKQARYYLFNRYFSNQVRQGLYRMAEQRLKNRQDGPDAGPSRKVSTPPPPPGQP</sequence>
<feature type="region of interest" description="Disordered" evidence="1">
    <location>
        <begin position="191"/>
        <end position="218"/>
    </location>
</feature>
<dbReference type="Proteomes" id="UP000485484">
    <property type="component" value="Unassembled WGS sequence"/>
</dbReference>
<protein>
    <recommendedName>
        <fullName evidence="4">Periplasmic heavy metal sensor</fullName>
    </recommendedName>
</protein>
<evidence type="ECO:0008006" key="4">
    <source>
        <dbReference type="Google" id="ProtNLM"/>
    </source>
</evidence>
<name>A0A1V5MKH9_UNCT6</name>
<reference evidence="2 3" key="1">
    <citation type="submission" date="2017-02" db="EMBL/GenBank/DDBJ databases">
        <title>Delving into the versatile metabolic prowess of the omnipresent phylum Bacteroidetes.</title>
        <authorList>
            <person name="Nobu M.K."/>
            <person name="Mei R."/>
            <person name="Narihiro T."/>
            <person name="Kuroda K."/>
            <person name="Liu W.-T."/>
        </authorList>
    </citation>
    <scope>NUCLEOTIDE SEQUENCE [LARGE SCALE GENOMIC DNA]</scope>
    <source>
        <strain evidence="2">ADurb.Bin417</strain>
    </source>
</reference>
<organism evidence="2 3">
    <name type="scientific">candidate division TA06 bacterium ADurb.Bin417</name>
    <dbReference type="NCBI Taxonomy" id="1852828"/>
    <lineage>
        <taxon>Bacteria</taxon>
        <taxon>Bacteria division TA06</taxon>
    </lineage>
</organism>
<proteinExistence type="predicted"/>
<gene>
    <name evidence="2" type="ORF">BWY73_00152</name>
</gene>
<dbReference type="EMBL" id="MWAK01000010">
    <property type="protein sequence ID" value="OPZ93728.1"/>
    <property type="molecule type" value="Genomic_DNA"/>
</dbReference>